<feature type="non-terminal residue" evidence="1">
    <location>
        <position position="1"/>
    </location>
</feature>
<evidence type="ECO:0000313" key="1">
    <source>
        <dbReference type="EMBL" id="GFA62637.1"/>
    </source>
</evidence>
<comment type="caution">
    <text evidence="1">The sequence shown here is derived from an EMBL/GenBank/DDBJ whole genome shotgun (WGS) entry which is preliminary data.</text>
</comment>
<dbReference type="EMBL" id="BKCJ010457667">
    <property type="protein sequence ID" value="GFA62637.1"/>
    <property type="molecule type" value="Genomic_DNA"/>
</dbReference>
<name>A0A699JZA0_TANCI</name>
<sequence length="119" mass="13869">CHGDVFRIPKTHVDGSLEIPKDPFNCFKYIIIEAPQGIDSKLFQAIKISSDDETSELGSGAKMLKRVQYQLEQKDLLLRNGRLQHHDVQKKIDDPKMMVNDLLMVHLNHQRWIPMYRVD</sequence>
<protein>
    <submittedName>
        <fullName evidence="1">Uncharacterized protein</fullName>
    </submittedName>
</protein>
<accession>A0A699JZA0</accession>
<organism evidence="1">
    <name type="scientific">Tanacetum cinerariifolium</name>
    <name type="common">Dalmatian daisy</name>
    <name type="synonym">Chrysanthemum cinerariifolium</name>
    <dbReference type="NCBI Taxonomy" id="118510"/>
    <lineage>
        <taxon>Eukaryota</taxon>
        <taxon>Viridiplantae</taxon>
        <taxon>Streptophyta</taxon>
        <taxon>Embryophyta</taxon>
        <taxon>Tracheophyta</taxon>
        <taxon>Spermatophyta</taxon>
        <taxon>Magnoliopsida</taxon>
        <taxon>eudicotyledons</taxon>
        <taxon>Gunneridae</taxon>
        <taxon>Pentapetalae</taxon>
        <taxon>asterids</taxon>
        <taxon>campanulids</taxon>
        <taxon>Asterales</taxon>
        <taxon>Asteraceae</taxon>
        <taxon>Asteroideae</taxon>
        <taxon>Anthemideae</taxon>
        <taxon>Anthemidinae</taxon>
        <taxon>Tanacetum</taxon>
    </lineage>
</organism>
<proteinExistence type="predicted"/>
<dbReference type="AlphaFoldDB" id="A0A699JZA0"/>
<reference evidence="1" key="1">
    <citation type="journal article" date="2019" name="Sci. Rep.">
        <title>Draft genome of Tanacetum cinerariifolium, the natural source of mosquito coil.</title>
        <authorList>
            <person name="Yamashiro T."/>
            <person name="Shiraishi A."/>
            <person name="Satake H."/>
            <person name="Nakayama K."/>
        </authorList>
    </citation>
    <scope>NUCLEOTIDE SEQUENCE</scope>
</reference>
<gene>
    <name evidence="1" type="ORF">Tci_634609</name>
</gene>